<feature type="transmembrane region" description="Helical" evidence="2">
    <location>
        <begin position="261"/>
        <end position="292"/>
    </location>
</feature>
<dbReference type="SUPFAM" id="SSF103473">
    <property type="entry name" value="MFS general substrate transporter"/>
    <property type="match status" value="1"/>
</dbReference>
<dbReference type="EMBL" id="CP035807">
    <property type="protein sequence ID" value="QEN05922.1"/>
    <property type="molecule type" value="Genomic_DNA"/>
</dbReference>
<feature type="transmembrane region" description="Helical" evidence="2">
    <location>
        <begin position="190"/>
        <end position="210"/>
    </location>
</feature>
<dbReference type="RefSeq" id="WP_149569156.1">
    <property type="nucleotide sequence ID" value="NZ_CP035807.1"/>
</dbReference>
<feature type="transmembrane region" description="Helical" evidence="2">
    <location>
        <begin position="159"/>
        <end position="178"/>
    </location>
</feature>
<name>A0A5C1QI53_9SPIO</name>
<dbReference type="OrthoDB" id="9764596at2"/>
<sequence length="449" mass="49993">MNKPKLTVALQIFYGFGVSYAIVDQIFSQWVIYFYLPPEGSGLTPLLPPIFIGLAFLISRFVDAIADPLVGYWSDRVTSKWGRRIPFIAVGAIPLLLVTVLFFYPPKDSTQYMVFLHLSIVGCLFFIFYTIVGAPYNALIPEISHSQKDRINLSTWQSVFRLIYTAVAMIAPGILIKVLGKGDTLQGVRYMVISLCILAAVGMYITVFTIDEKKLSGGKTSNYGLKESLRHAFKNRAFIIYLFGFLFFFIGFNTLRATMNYYVIDIMGLGTGSITIVAALLFGVSALFFYPVNILSKKFGYRKLMIISLFMLSGVSLLLFNLGKIFPTNLGYLFFALAGIPIAGAGFIFPPAMLSEITAVSTQKTGIQIEGIFFGIQGFFLKLAFMISGFVIPVILVMGSNLSFIESLITVPEKAQQTGIYYTAIFSLISFLISAVLYFFYPEEILKDE</sequence>
<comment type="similarity">
    <text evidence="1">Belongs to the sodium:galactoside symporter (TC 2.A.2) family.</text>
</comment>
<keyword evidence="2" id="KW-1133">Transmembrane helix</keyword>
<feature type="transmembrane region" description="Helical" evidence="2">
    <location>
        <begin position="238"/>
        <end position="255"/>
    </location>
</feature>
<dbReference type="Gene3D" id="1.20.1250.20">
    <property type="entry name" value="MFS general substrate transporter like domains"/>
    <property type="match status" value="2"/>
</dbReference>
<feature type="transmembrane region" description="Helical" evidence="2">
    <location>
        <begin position="371"/>
        <end position="399"/>
    </location>
</feature>
<dbReference type="PANTHER" id="PTHR11328">
    <property type="entry name" value="MAJOR FACILITATOR SUPERFAMILY DOMAIN-CONTAINING PROTEIN"/>
    <property type="match status" value="1"/>
</dbReference>
<dbReference type="KEGG" id="sper:EW093_14875"/>
<feature type="transmembrane region" description="Helical" evidence="2">
    <location>
        <begin position="419"/>
        <end position="441"/>
    </location>
</feature>
<evidence type="ECO:0000313" key="3">
    <source>
        <dbReference type="EMBL" id="QEN05922.1"/>
    </source>
</evidence>
<feature type="transmembrane region" description="Helical" evidence="2">
    <location>
        <begin position="85"/>
        <end position="104"/>
    </location>
</feature>
<gene>
    <name evidence="3" type="ORF">EW093_14875</name>
</gene>
<evidence type="ECO:0000313" key="4">
    <source>
        <dbReference type="Proteomes" id="UP000323824"/>
    </source>
</evidence>
<evidence type="ECO:0000256" key="2">
    <source>
        <dbReference type="SAM" id="Phobius"/>
    </source>
</evidence>
<evidence type="ECO:0000256" key="1">
    <source>
        <dbReference type="ARBA" id="ARBA00009617"/>
    </source>
</evidence>
<dbReference type="Pfam" id="PF13347">
    <property type="entry name" value="MFS_2"/>
    <property type="match status" value="1"/>
</dbReference>
<dbReference type="GO" id="GO:0008643">
    <property type="term" value="P:carbohydrate transport"/>
    <property type="evidence" value="ECO:0007669"/>
    <property type="project" value="InterPro"/>
</dbReference>
<feature type="transmembrane region" description="Helical" evidence="2">
    <location>
        <begin position="304"/>
        <end position="326"/>
    </location>
</feature>
<proteinExistence type="inferred from homology"/>
<dbReference type="GO" id="GO:0005886">
    <property type="term" value="C:plasma membrane"/>
    <property type="evidence" value="ECO:0007669"/>
    <property type="project" value="TreeGrafter"/>
</dbReference>
<feature type="transmembrane region" description="Helical" evidence="2">
    <location>
        <begin position="12"/>
        <end position="36"/>
    </location>
</feature>
<dbReference type="AlphaFoldDB" id="A0A5C1QI53"/>
<dbReference type="InterPro" id="IPR036259">
    <property type="entry name" value="MFS_trans_sf"/>
</dbReference>
<dbReference type="PANTHER" id="PTHR11328:SF24">
    <property type="entry name" value="MAJOR FACILITATOR SUPERFAMILY (MFS) PROFILE DOMAIN-CONTAINING PROTEIN"/>
    <property type="match status" value="1"/>
</dbReference>
<accession>A0A5C1QI53</accession>
<organism evidence="3 4">
    <name type="scientific">Thiospirochaeta perfilievii</name>
    <dbReference type="NCBI Taxonomy" id="252967"/>
    <lineage>
        <taxon>Bacteria</taxon>
        <taxon>Pseudomonadati</taxon>
        <taxon>Spirochaetota</taxon>
        <taxon>Spirochaetia</taxon>
        <taxon>Spirochaetales</taxon>
        <taxon>Spirochaetaceae</taxon>
        <taxon>Thiospirochaeta</taxon>
    </lineage>
</organism>
<dbReference type="GO" id="GO:0015293">
    <property type="term" value="F:symporter activity"/>
    <property type="evidence" value="ECO:0007669"/>
    <property type="project" value="InterPro"/>
</dbReference>
<reference evidence="3 4" key="1">
    <citation type="submission" date="2019-02" db="EMBL/GenBank/DDBJ databases">
        <authorList>
            <person name="Fomenkov A."/>
            <person name="Dubinina G."/>
            <person name="Grabovich M."/>
            <person name="Vincze T."/>
            <person name="Roberts R.J."/>
        </authorList>
    </citation>
    <scope>NUCLEOTIDE SEQUENCE [LARGE SCALE GENOMIC DNA]</scope>
    <source>
        <strain evidence="3 4">P</strain>
    </source>
</reference>
<feature type="transmembrane region" description="Helical" evidence="2">
    <location>
        <begin position="116"/>
        <end position="139"/>
    </location>
</feature>
<feature type="transmembrane region" description="Helical" evidence="2">
    <location>
        <begin position="332"/>
        <end position="350"/>
    </location>
</feature>
<keyword evidence="2" id="KW-0472">Membrane</keyword>
<dbReference type="Proteomes" id="UP000323824">
    <property type="component" value="Chromosome"/>
</dbReference>
<reference evidence="3 4" key="2">
    <citation type="submission" date="2019-09" db="EMBL/GenBank/DDBJ databases">
        <title>Complete Genome Sequence and Methylome Analysis of free living Spirochaetas.</title>
        <authorList>
            <person name="Leshcheva N."/>
            <person name="Mikheeva N."/>
        </authorList>
    </citation>
    <scope>NUCLEOTIDE SEQUENCE [LARGE SCALE GENOMIC DNA]</scope>
    <source>
        <strain evidence="3 4">P</strain>
    </source>
</reference>
<protein>
    <submittedName>
        <fullName evidence="3">MFS transporter</fullName>
    </submittedName>
</protein>
<keyword evidence="2" id="KW-0812">Transmembrane</keyword>
<dbReference type="InterPro" id="IPR039672">
    <property type="entry name" value="MFS_2"/>
</dbReference>
<keyword evidence="4" id="KW-1185">Reference proteome</keyword>